<accession>A0A820FB40</accession>
<reference evidence="1" key="1">
    <citation type="submission" date="2021-02" db="EMBL/GenBank/DDBJ databases">
        <authorList>
            <person name="Nowell W R."/>
        </authorList>
    </citation>
    <scope>NUCLEOTIDE SEQUENCE</scope>
</reference>
<dbReference type="EMBL" id="CAJOAX010034887">
    <property type="protein sequence ID" value="CAF4260234.1"/>
    <property type="molecule type" value="Genomic_DNA"/>
</dbReference>
<dbReference type="Proteomes" id="UP000663823">
    <property type="component" value="Unassembled WGS sequence"/>
</dbReference>
<feature type="non-terminal residue" evidence="1">
    <location>
        <position position="1"/>
    </location>
</feature>
<sequence length="113" mass="13177">SSENWLSLNNCSMDNISFPAYLIFNGYFQVIYSSKTTIQIGGLDCRPFNQVVEESYIMDLYDLHSVLDSLMDICSLMENINKYTSNSSLFYCQSSQRYISKHRLIDNIFDCYQ</sequence>
<name>A0A820FB40_9BILA</name>
<evidence type="ECO:0000313" key="1">
    <source>
        <dbReference type="EMBL" id="CAF4260234.1"/>
    </source>
</evidence>
<dbReference type="AlphaFoldDB" id="A0A820FB40"/>
<comment type="caution">
    <text evidence="1">The sequence shown here is derived from an EMBL/GenBank/DDBJ whole genome shotgun (WGS) entry which is preliminary data.</text>
</comment>
<evidence type="ECO:0000313" key="2">
    <source>
        <dbReference type="Proteomes" id="UP000663823"/>
    </source>
</evidence>
<gene>
    <name evidence="1" type="ORF">OTI717_LOCUS40733</name>
</gene>
<protein>
    <submittedName>
        <fullName evidence="1">Uncharacterized protein</fullName>
    </submittedName>
</protein>
<proteinExistence type="predicted"/>
<organism evidence="1 2">
    <name type="scientific">Rotaria sordida</name>
    <dbReference type="NCBI Taxonomy" id="392033"/>
    <lineage>
        <taxon>Eukaryota</taxon>
        <taxon>Metazoa</taxon>
        <taxon>Spiralia</taxon>
        <taxon>Gnathifera</taxon>
        <taxon>Rotifera</taxon>
        <taxon>Eurotatoria</taxon>
        <taxon>Bdelloidea</taxon>
        <taxon>Philodinida</taxon>
        <taxon>Philodinidae</taxon>
        <taxon>Rotaria</taxon>
    </lineage>
</organism>